<dbReference type="Gene3D" id="3.90.380.10">
    <property type="entry name" value="Naphthalene 1,2-dioxygenase Alpha Subunit, Chain A, domain 1"/>
    <property type="match status" value="1"/>
</dbReference>
<dbReference type="GO" id="GO:0051537">
    <property type="term" value="F:2 iron, 2 sulfur cluster binding"/>
    <property type="evidence" value="ECO:0007669"/>
    <property type="project" value="UniProtKB-KW"/>
</dbReference>
<reference evidence="6 7" key="1">
    <citation type="submission" date="2015-04" db="EMBL/GenBank/DDBJ databases">
        <title>The draft genome sequence of Erythrobacr gangjinensis K7-2.</title>
        <authorList>
            <person name="Zhuang L."/>
            <person name="Liu Y."/>
            <person name="Shao Z."/>
        </authorList>
    </citation>
    <scope>NUCLEOTIDE SEQUENCE [LARGE SCALE GENOMIC DNA]</scope>
    <source>
        <strain evidence="6 7">K7-2</strain>
    </source>
</reference>
<evidence type="ECO:0000256" key="1">
    <source>
        <dbReference type="ARBA" id="ARBA00022714"/>
    </source>
</evidence>
<dbReference type="PANTHER" id="PTHR21266">
    <property type="entry name" value="IRON-SULFUR DOMAIN CONTAINING PROTEIN"/>
    <property type="match status" value="1"/>
</dbReference>
<keyword evidence="4" id="KW-0408">Iron</keyword>
<accession>A0A0G9MMQ5</accession>
<dbReference type="PATRIC" id="fig|502682.8.peg.2155"/>
<dbReference type="InterPro" id="IPR044043">
    <property type="entry name" value="VanA_C_cat"/>
</dbReference>
<proteinExistence type="predicted"/>
<dbReference type="Pfam" id="PF00355">
    <property type="entry name" value="Rieske"/>
    <property type="match status" value="1"/>
</dbReference>
<dbReference type="SUPFAM" id="SSF50022">
    <property type="entry name" value="ISP domain"/>
    <property type="match status" value="1"/>
</dbReference>
<dbReference type="InterPro" id="IPR036922">
    <property type="entry name" value="Rieske_2Fe-2S_sf"/>
</dbReference>
<protein>
    <submittedName>
        <fullName evidence="6">Uncharacterized protein</fullName>
    </submittedName>
</protein>
<dbReference type="KEGG" id="egn:BMF35_a1118"/>
<dbReference type="AlphaFoldDB" id="A0A0G9MMQ5"/>
<dbReference type="GO" id="GO:0046872">
    <property type="term" value="F:metal ion binding"/>
    <property type="evidence" value="ECO:0007669"/>
    <property type="project" value="UniProtKB-KW"/>
</dbReference>
<comment type="caution">
    <text evidence="6">The sequence shown here is derived from an EMBL/GenBank/DDBJ whole genome shotgun (WGS) entry which is preliminary data.</text>
</comment>
<name>A0A0G9MMQ5_9SPHN</name>
<dbReference type="Pfam" id="PF19112">
    <property type="entry name" value="VanA_C"/>
    <property type="match status" value="1"/>
</dbReference>
<dbReference type="PANTHER" id="PTHR21266:SF60">
    <property type="entry name" value="3-KETOSTEROID-9-ALPHA-MONOOXYGENASE, OXYGENASE COMPONENT"/>
    <property type="match status" value="1"/>
</dbReference>
<keyword evidence="1" id="KW-0001">2Fe-2S</keyword>
<keyword evidence="5" id="KW-0411">Iron-sulfur</keyword>
<dbReference type="Gene3D" id="2.102.10.10">
    <property type="entry name" value="Rieske [2Fe-2S] iron-sulphur domain"/>
    <property type="match status" value="1"/>
</dbReference>
<dbReference type="CDD" id="cd03469">
    <property type="entry name" value="Rieske_RO_Alpha_N"/>
    <property type="match status" value="1"/>
</dbReference>
<evidence type="ECO:0000313" key="6">
    <source>
        <dbReference type="EMBL" id="KLE31894.1"/>
    </source>
</evidence>
<evidence type="ECO:0000256" key="5">
    <source>
        <dbReference type="ARBA" id="ARBA00023014"/>
    </source>
</evidence>
<keyword evidence="2" id="KW-0479">Metal-binding</keyword>
<evidence type="ECO:0000313" key="7">
    <source>
        <dbReference type="Proteomes" id="UP000053070"/>
    </source>
</evidence>
<dbReference type="Proteomes" id="UP000053070">
    <property type="component" value="Unassembled WGS sequence"/>
</dbReference>
<dbReference type="PROSITE" id="PS51296">
    <property type="entry name" value="RIESKE"/>
    <property type="match status" value="1"/>
</dbReference>
<evidence type="ECO:0000256" key="2">
    <source>
        <dbReference type="ARBA" id="ARBA00022723"/>
    </source>
</evidence>
<dbReference type="EMBL" id="LBHC01000002">
    <property type="protein sequence ID" value="KLE31894.1"/>
    <property type="molecule type" value="Genomic_DNA"/>
</dbReference>
<dbReference type="InterPro" id="IPR050584">
    <property type="entry name" value="Cholesterol_7-desaturase"/>
</dbReference>
<dbReference type="InterPro" id="IPR017941">
    <property type="entry name" value="Rieske_2Fe-2S"/>
</dbReference>
<dbReference type="RefSeq" id="WP_047007245.1">
    <property type="nucleotide sequence ID" value="NZ_CP018097.1"/>
</dbReference>
<dbReference type="GO" id="GO:0016491">
    <property type="term" value="F:oxidoreductase activity"/>
    <property type="evidence" value="ECO:0007669"/>
    <property type="project" value="UniProtKB-KW"/>
</dbReference>
<dbReference type="STRING" id="502682.BMF35_a1118"/>
<sequence>MSEFPQAVREAWHMVALSSDVRRGQARKITLMDTPIALFRNGEGLGALVDRCPHRNYPLSEGSVRDGTLECPYHGWRFERDGTCRDVPGCSLDNVDISRLSAKALRVCERHGAIFVTFGDAAPAAPPLPPDFGNPDLDHFWWQQGTWQGRAFDAIENVMDPFHTGHLHHGFIRRRDKRHPVELVVESHGNSIAMTIHQSAPDHGIMSRALERDRTCSVSHYYPPTTVQARWEGETKLTLCVTAIFTPATDGTFTPFARFSTPKGFAPSWLKQGAIRLFLNPVVAQDRRALEKQHRVMQHFGQPRFVSGPGDILEDRLHRLWKGETIASGEDPPVAARL</sequence>
<dbReference type="SUPFAM" id="SSF55961">
    <property type="entry name" value="Bet v1-like"/>
    <property type="match status" value="1"/>
</dbReference>
<evidence type="ECO:0000256" key="4">
    <source>
        <dbReference type="ARBA" id="ARBA00023004"/>
    </source>
</evidence>
<keyword evidence="7" id="KW-1185">Reference proteome</keyword>
<gene>
    <name evidence="6" type="ORF">AAW01_10590</name>
</gene>
<keyword evidence="3" id="KW-0560">Oxidoreductase</keyword>
<organism evidence="6 7">
    <name type="scientific">Aurantiacibacter gangjinensis</name>
    <dbReference type="NCBI Taxonomy" id="502682"/>
    <lineage>
        <taxon>Bacteria</taxon>
        <taxon>Pseudomonadati</taxon>
        <taxon>Pseudomonadota</taxon>
        <taxon>Alphaproteobacteria</taxon>
        <taxon>Sphingomonadales</taxon>
        <taxon>Erythrobacteraceae</taxon>
        <taxon>Aurantiacibacter</taxon>
    </lineage>
</organism>
<evidence type="ECO:0000256" key="3">
    <source>
        <dbReference type="ARBA" id="ARBA00023002"/>
    </source>
</evidence>